<keyword evidence="1" id="KW-1133">Transmembrane helix</keyword>
<feature type="transmembrane region" description="Helical" evidence="1">
    <location>
        <begin position="355"/>
        <end position="374"/>
    </location>
</feature>
<protein>
    <submittedName>
        <fullName evidence="3">Adenylate cyclase</fullName>
    </submittedName>
</protein>
<evidence type="ECO:0000259" key="2">
    <source>
        <dbReference type="SMART" id="SM01080"/>
    </source>
</evidence>
<dbReference type="Proteomes" id="UP000287247">
    <property type="component" value="Unassembled WGS sequence"/>
</dbReference>
<comment type="caution">
    <text evidence="3">The sequence shown here is derived from an EMBL/GenBank/DDBJ whole genome shotgun (WGS) entry which is preliminary data.</text>
</comment>
<keyword evidence="1" id="KW-0812">Transmembrane</keyword>
<name>A0A401IL99_APHSA</name>
<proteinExistence type="predicted"/>
<feature type="transmembrane region" description="Helical" evidence="1">
    <location>
        <begin position="330"/>
        <end position="349"/>
    </location>
</feature>
<gene>
    <name evidence="3" type="ORF">AsFPU1_3440</name>
</gene>
<dbReference type="EMBL" id="BDQK01000014">
    <property type="protein sequence ID" value="GBF82017.1"/>
    <property type="molecule type" value="Genomic_DNA"/>
</dbReference>
<feature type="transmembrane region" description="Helical" evidence="1">
    <location>
        <begin position="303"/>
        <end position="323"/>
    </location>
</feature>
<dbReference type="Pfam" id="PF05226">
    <property type="entry name" value="CHASE2"/>
    <property type="match status" value="1"/>
</dbReference>
<evidence type="ECO:0000256" key="1">
    <source>
        <dbReference type="SAM" id="Phobius"/>
    </source>
</evidence>
<dbReference type="InterPro" id="IPR007890">
    <property type="entry name" value="CHASE2"/>
</dbReference>
<feature type="domain" description="CHASE2" evidence="2">
    <location>
        <begin position="9"/>
        <end position="319"/>
    </location>
</feature>
<reference evidence="4" key="1">
    <citation type="submission" date="2017-05" db="EMBL/GenBank/DDBJ databases">
        <title>Physiological properties and genetic analysis related to exopolysaccharide production of fresh-water unicellular cyanobacterium Aphanothece sacrum, Suizenji Nori, that has been cultured as a food source in Japan.</title>
        <authorList>
            <person name="Kanesaki Y."/>
            <person name="Yoshikawa S."/>
            <person name="Ohki K."/>
        </authorList>
    </citation>
    <scope>NUCLEOTIDE SEQUENCE [LARGE SCALE GENOMIC DNA]</scope>
    <source>
        <strain evidence="4">FPU1</strain>
    </source>
</reference>
<keyword evidence="1" id="KW-0472">Membrane</keyword>
<dbReference type="SMART" id="SM01080">
    <property type="entry name" value="CHASE2"/>
    <property type="match status" value="1"/>
</dbReference>
<evidence type="ECO:0000313" key="4">
    <source>
        <dbReference type="Proteomes" id="UP000287247"/>
    </source>
</evidence>
<sequence length="384" mass="43661">MGMRSLGGLQGVELIVYDTMMQLRSPELIDQRIVVIEITEEDTSRYQYPIPDDILAKAINKLNLDQSVAVGVDLHRYYPRGKGREKLIELFNKNPQVITVCTFDTQDKNYAPPPEVNPSQLAFSNLMFDDFPLSGEKVRRQLLSYDPKLAQSSSSCMIPYSLSLTLAYSYLKHKNIQPIKTNSENNWQLGETILPRLPARFGGYQKLDGSSQIMINYRYQDSPDMRFRSMKSFTMSDVLADNIDPQFIKDKIILIGYSSPTAKDYSLTPMGEIPGVWIHAQMTSQVISTVLDKRPLIWAFSQWGDFLLVLGFSTVTTMVILGIKGFYPDALFLQIFLIIIFSIPLFKICLACLEFGLWLPFIPSILASLLACILQNRLKNNHEI</sequence>
<keyword evidence="4" id="KW-1185">Reference proteome</keyword>
<dbReference type="AlphaFoldDB" id="A0A401IL99"/>
<evidence type="ECO:0000313" key="3">
    <source>
        <dbReference type="EMBL" id="GBF82017.1"/>
    </source>
</evidence>
<accession>A0A401IL99</accession>
<organism evidence="3 4">
    <name type="scientific">Aphanothece sacrum FPU1</name>
    <dbReference type="NCBI Taxonomy" id="1920663"/>
    <lineage>
        <taxon>Bacteria</taxon>
        <taxon>Bacillati</taxon>
        <taxon>Cyanobacteriota</taxon>
        <taxon>Cyanophyceae</taxon>
        <taxon>Oscillatoriophycideae</taxon>
        <taxon>Chroococcales</taxon>
        <taxon>Aphanothecaceae</taxon>
        <taxon>Aphanothece</taxon>
    </lineage>
</organism>